<gene>
    <name evidence="2" type="ORF">EGW36_13975</name>
</gene>
<dbReference type="RefSeq" id="WP_123838112.1">
    <property type="nucleotide sequence ID" value="NZ_RKNL01000025.1"/>
</dbReference>
<sequence>MKSKFIYGLLSVGLVSVSLIGMGSTVNADKVNENSDFKNKANEIFYSENSKIESVIDEHGEQKTLISLEKTTPSLKNNALKNTKEVTKEKSAAVYSMSVNEVMKKRNDYFLRGTGSLEDSSGTAKGVVDARVTYEYNTIGSSGVTYYGINFAEGRYYPSQFASTSGRRIHYGQQGQNPLSGSVNLARDQYPGATNYQWISYQPSWISDAERVSAIYGALGVTTYATYTMDGSSDNVSVTVSPF</sequence>
<proteinExistence type="predicted"/>
<accession>A0AB74CPM7</accession>
<reference evidence="2 3" key="1">
    <citation type="submission" date="2018-10" db="EMBL/GenBank/DDBJ databases">
        <title>Genotypes and phenotypes of Enterococci isolated from broiler chickens.</title>
        <authorList>
            <person name="Muhammad A.R."/>
            <person name="Diarra M.S."/>
        </authorList>
    </citation>
    <scope>NUCLEOTIDE SEQUENCE [LARGE SCALE GENOMIC DNA]</scope>
    <source>
        <strain evidence="2 3">P5 C A 35</strain>
    </source>
</reference>
<feature type="signal peptide" evidence="1">
    <location>
        <begin position="1"/>
        <end position="28"/>
    </location>
</feature>
<dbReference type="EMBL" id="RKNM01000040">
    <property type="protein sequence ID" value="ROX52652.1"/>
    <property type="molecule type" value="Genomic_DNA"/>
</dbReference>
<keyword evidence="1" id="KW-0732">Signal</keyword>
<protein>
    <submittedName>
        <fullName evidence="2">Uncharacterized protein</fullName>
    </submittedName>
</protein>
<dbReference type="AlphaFoldDB" id="A0AB74CPM7"/>
<evidence type="ECO:0000313" key="3">
    <source>
        <dbReference type="Proteomes" id="UP000281752"/>
    </source>
</evidence>
<evidence type="ECO:0000256" key="1">
    <source>
        <dbReference type="SAM" id="SignalP"/>
    </source>
</evidence>
<comment type="caution">
    <text evidence="2">The sequence shown here is derived from an EMBL/GenBank/DDBJ whole genome shotgun (WGS) entry which is preliminary data.</text>
</comment>
<evidence type="ECO:0000313" key="2">
    <source>
        <dbReference type="EMBL" id="ROX52652.1"/>
    </source>
</evidence>
<dbReference type="Proteomes" id="UP000281752">
    <property type="component" value="Unassembled WGS sequence"/>
</dbReference>
<name>A0AB74CPM7_ENTFC</name>
<organism evidence="2 3">
    <name type="scientific">Enterococcus faecium</name>
    <name type="common">Streptococcus faecium</name>
    <dbReference type="NCBI Taxonomy" id="1352"/>
    <lineage>
        <taxon>Bacteria</taxon>
        <taxon>Bacillati</taxon>
        <taxon>Bacillota</taxon>
        <taxon>Bacilli</taxon>
        <taxon>Lactobacillales</taxon>
        <taxon>Enterococcaceae</taxon>
        <taxon>Enterococcus</taxon>
    </lineage>
</organism>
<feature type="chain" id="PRO_5044503284" evidence="1">
    <location>
        <begin position="29"/>
        <end position="243"/>
    </location>
</feature>